<dbReference type="InterPro" id="IPR036047">
    <property type="entry name" value="F-box-like_dom_sf"/>
</dbReference>
<accession>A0A8S0W3H5</accession>
<proteinExistence type="predicted"/>
<evidence type="ECO:0000313" key="4">
    <source>
        <dbReference type="Proteomes" id="UP000467700"/>
    </source>
</evidence>
<organism evidence="3 4">
    <name type="scientific">Cyclocybe aegerita</name>
    <name type="common">Black poplar mushroom</name>
    <name type="synonym">Agrocybe aegerita</name>
    <dbReference type="NCBI Taxonomy" id="1973307"/>
    <lineage>
        <taxon>Eukaryota</taxon>
        <taxon>Fungi</taxon>
        <taxon>Dikarya</taxon>
        <taxon>Basidiomycota</taxon>
        <taxon>Agaricomycotina</taxon>
        <taxon>Agaricomycetes</taxon>
        <taxon>Agaricomycetidae</taxon>
        <taxon>Agaricales</taxon>
        <taxon>Agaricineae</taxon>
        <taxon>Bolbitiaceae</taxon>
        <taxon>Cyclocybe</taxon>
    </lineage>
</organism>
<protein>
    <recommendedName>
        <fullName evidence="2">F-box domain-containing protein</fullName>
    </recommendedName>
</protein>
<dbReference type="SUPFAM" id="SSF81383">
    <property type="entry name" value="F-box domain"/>
    <property type="match status" value="1"/>
</dbReference>
<reference evidence="3 4" key="1">
    <citation type="submission" date="2020-01" db="EMBL/GenBank/DDBJ databases">
        <authorList>
            <person name="Gupta K D."/>
        </authorList>
    </citation>
    <scope>NUCLEOTIDE SEQUENCE [LARGE SCALE GENOMIC DNA]</scope>
</reference>
<dbReference type="CDD" id="cd09917">
    <property type="entry name" value="F-box_SF"/>
    <property type="match status" value="1"/>
</dbReference>
<dbReference type="EMBL" id="CACVBS010000031">
    <property type="protein sequence ID" value="CAA7260934.1"/>
    <property type="molecule type" value="Genomic_DNA"/>
</dbReference>
<sequence length="382" mass="43781">MDSLDSPPSHDPSPKPDSVSRGSDGVSTPSSHQPLSAFLSPLIRTPLGARVVRLFTSAVGLLYPPHLQQAELLPTSSEVHSNPSAAAELPNEIWLHCFLFMTLKALIASRGVCKTWRQLVPLADLDPIRRRLLDLYDTVINSPHFYESRPWTVAHLEPFDREAYIAALESQYPAIPPEYRLFILEWPERAAIRSIWPGLPLLNCKTNNVQRARGTNFIARQPPQLSALVFKDGYPGVEFVPALLVWRRWDSTTWLVFDERHPELFGRVFVLLYPSDTDIIPYWDYGEEDRVDYGVLEPGGAYGDFLVREDWLAFLRWKWEDSGGAHRTLPPFSVAEPYDDVAVELRDDLFMDRSQYGVYQDVPAPPWVRREEPRFLRCLRKD</sequence>
<evidence type="ECO:0000256" key="1">
    <source>
        <dbReference type="SAM" id="MobiDB-lite"/>
    </source>
</evidence>
<feature type="domain" description="F-box" evidence="2">
    <location>
        <begin position="88"/>
        <end position="120"/>
    </location>
</feature>
<dbReference type="Proteomes" id="UP000467700">
    <property type="component" value="Unassembled WGS sequence"/>
</dbReference>
<dbReference type="Gene3D" id="1.20.1280.50">
    <property type="match status" value="1"/>
</dbReference>
<dbReference type="Pfam" id="PF00646">
    <property type="entry name" value="F-box"/>
    <property type="match status" value="1"/>
</dbReference>
<name>A0A8S0W3H5_CYCAE</name>
<dbReference type="InterPro" id="IPR001810">
    <property type="entry name" value="F-box_dom"/>
</dbReference>
<evidence type="ECO:0000259" key="2">
    <source>
        <dbReference type="Pfam" id="PF00646"/>
    </source>
</evidence>
<feature type="region of interest" description="Disordered" evidence="1">
    <location>
        <begin position="1"/>
        <end position="32"/>
    </location>
</feature>
<dbReference type="AlphaFoldDB" id="A0A8S0W3H5"/>
<evidence type="ECO:0000313" key="3">
    <source>
        <dbReference type="EMBL" id="CAA7260934.1"/>
    </source>
</evidence>
<gene>
    <name evidence="3" type="ORF">AAE3_LOCUS3216</name>
</gene>
<comment type="caution">
    <text evidence="3">The sequence shown here is derived from an EMBL/GenBank/DDBJ whole genome shotgun (WGS) entry which is preliminary data.</text>
</comment>
<keyword evidence="4" id="KW-1185">Reference proteome</keyword>
<dbReference type="OrthoDB" id="2788844at2759"/>